<accession>A0A8E2ER13</accession>
<proteinExistence type="predicted"/>
<evidence type="ECO:0000313" key="1">
    <source>
        <dbReference type="EMBL" id="OCL03045.1"/>
    </source>
</evidence>
<dbReference type="OrthoDB" id="3548654at2759"/>
<sequence length="130" mass="15161">MAEKLRFLLGRKEITEEQLLYVVEHGSKIIRFCSPILHMLPVKKAFTSFPRILQARDDYARGKRWSLEDCLSLCRERDVTKKEEKLYAMLGLLDEDVRSKLPAPTSNKSAEEVYLDITKVLKDQPSWPHI</sequence>
<protein>
    <submittedName>
        <fullName evidence="1">Uncharacterized protein</fullName>
    </submittedName>
</protein>
<organism evidence="1 2">
    <name type="scientific">Glonium stellatum</name>
    <dbReference type="NCBI Taxonomy" id="574774"/>
    <lineage>
        <taxon>Eukaryota</taxon>
        <taxon>Fungi</taxon>
        <taxon>Dikarya</taxon>
        <taxon>Ascomycota</taxon>
        <taxon>Pezizomycotina</taxon>
        <taxon>Dothideomycetes</taxon>
        <taxon>Pleosporomycetidae</taxon>
        <taxon>Gloniales</taxon>
        <taxon>Gloniaceae</taxon>
        <taxon>Glonium</taxon>
    </lineage>
</organism>
<name>A0A8E2ER13_9PEZI</name>
<keyword evidence="2" id="KW-1185">Reference proteome</keyword>
<gene>
    <name evidence="1" type="ORF">AOQ84DRAFT_382042</name>
</gene>
<evidence type="ECO:0000313" key="2">
    <source>
        <dbReference type="Proteomes" id="UP000250140"/>
    </source>
</evidence>
<dbReference type="Proteomes" id="UP000250140">
    <property type="component" value="Unassembled WGS sequence"/>
</dbReference>
<reference evidence="1 2" key="1">
    <citation type="journal article" date="2016" name="Nat. Commun.">
        <title>Ectomycorrhizal ecology is imprinted in the genome of the dominant symbiotic fungus Cenococcum geophilum.</title>
        <authorList>
            <consortium name="DOE Joint Genome Institute"/>
            <person name="Peter M."/>
            <person name="Kohler A."/>
            <person name="Ohm R.A."/>
            <person name="Kuo A."/>
            <person name="Krutzmann J."/>
            <person name="Morin E."/>
            <person name="Arend M."/>
            <person name="Barry K.W."/>
            <person name="Binder M."/>
            <person name="Choi C."/>
            <person name="Clum A."/>
            <person name="Copeland A."/>
            <person name="Grisel N."/>
            <person name="Haridas S."/>
            <person name="Kipfer T."/>
            <person name="LaButti K."/>
            <person name="Lindquist E."/>
            <person name="Lipzen A."/>
            <person name="Maire R."/>
            <person name="Meier B."/>
            <person name="Mihaltcheva S."/>
            <person name="Molinier V."/>
            <person name="Murat C."/>
            <person name="Poggeler S."/>
            <person name="Quandt C.A."/>
            <person name="Sperisen C."/>
            <person name="Tritt A."/>
            <person name="Tisserant E."/>
            <person name="Crous P.W."/>
            <person name="Henrissat B."/>
            <person name="Nehls U."/>
            <person name="Egli S."/>
            <person name="Spatafora J.W."/>
            <person name="Grigoriev I.V."/>
            <person name="Martin F.M."/>
        </authorList>
    </citation>
    <scope>NUCLEOTIDE SEQUENCE [LARGE SCALE GENOMIC DNA]</scope>
    <source>
        <strain evidence="1 2">CBS 207.34</strain>
    </source>
</reference>
<dbReference type="EMBL" id="KV750823">
    <property type="protein sequence ID" value="OCL03045.1"/>
    <property type="molecule type" value="Genomic_DNA"/>
</dbReference>
<dbReference type="AlphaFoldDB" id="A0A8E2ER13"/>